<dbReference type="Pfam" id="PF14111">
    <property type="entry name" value="DUF4283"/>
    <property type="match status" value="1"/>
</dbReference>
<reference evidence="3 4" key="1">
    <citation type="submission" date="2024-11" db="EMBL/GenBank/DDBJ databases">
        <title>A near-complete genome assembly of Cinchona calisaya.</title>
        <authorList>
            <person name="Lian D.C."/>
            <person name="Zhao X.W."/>
            <person name="Wei L."/>
        </authorList>
    </citation>
    <scope>NUCLEOTIDE SEQUENCE [LARGE SCALE GENOMIC DNA]</scope>
    <source>
        <tissue evidence="3">Nenye</tissue>
    </source>
</reference>
<protein>
    <recommendedName>
        <fullName evidence="2">DUF4283 domain-containing protein</fullName>
    </recommendedName>
</protein>
<dbReference type="InterPro" id="IPR025558">
    <property type="entry name" value="DUF4283"/>
</dbReference>
<accession>A0ABD2ZML1</accession>
<feature type="region of interest" description="Disordered" evidence="1">
    <location>
        <begin position="1"/>
        <end position="27"/>
    </location>
</feature>
<evidence type="ECO:0000256" key="1">
    <source>
        <dbReference type="SAM" id="MobiDB-lite"/>
    </source>
</evidence>
<evidence type="ECO:0000313" key="3">
    <source>
        <dbReference type="EMBL" id="KAL3520106.1"/>
    </source>
</evidence>
<proteinExistence type="predicted"/>
<evidence type="ECO:0000259" key="2">
    <source>
        <dbReference type="Pfam" id="PF14111"/>
    </source>
</evidence>
<keyword evidence="4" id="KW-1185">Reference proteome</keyword>
<dbReference type="AlphaFoldDB" id="A0ABD2ZML1"/>
<gene>
    <name evidence="3" type="ORF">ACH5RR_018255</name>
</gene>
<evidence type="ECO:0000313" key="4">
    <source>
        <dbReference type="Proteomes" id="UP001630127"/>
    </source>
</evidence>
<comment type="caution">
    <text evidence="3">The sequence shown here is derived from an EMBL/GenBank/DDBJ whole genome shotgun (WGS) entry which is preliminary data.</text>
</comment>
<name>A0ABD2ZML1_9GENT</name>
<dbReference type="Proteomes" id="UP001630127">
    <property type="component" value="Unassembled WGS sequence"/>
</dbReference>
<organism evidence="3 4">
    <name type="scientific">Cinchona calisaya</name>
    <dbReference type="NCBI Taxonomy" id="153742"/>
    <lineage>
        <taxon>Eukaryota</taxon>
        <taxon>Viridiplantae</taxon>
        <taxon>Streptophyta</taxon>
        <taxon>Embryophyta</taxon>
        <taxon>Tracheophyta</taxon>
        <taxon>Spermatophyta</taxon>
        <taxon>Magnoliopsida</taxon>
        <taxon>eudicotyledons</taxon>
        <taxon>Gunneridae</taxon>
        <taxon>Pentapetalae</taxon>
        <taxon>asterids</taxon>
        <taxon>lamiids</taxon>
        <taxon>Gentianales</taxon>
        <taxon>Rubiaceae</taxon>
        <taxon>Cinchonoideae</taxon>
        <taxon>Cinchoneae</taxon>
        <taxon>Cinchona</taxon>
    </lineage>
</organism>
<dbReference type="EMBL" id="JBJUIK010000008">
    <property type="protein sequence ID" value="KAL3520106.1"/>
    <property type="molecule type" value="Genomic_DNA"/>
</dbReference>
<feature type="domain" description="DUF4283" evidence="2">
    <location>
        <begin position="37"/>
        <end position="105"/>
    </location>
</feature>
<sequence length="125" mass="13947">MESTENHRCGIYGVQSSETNKGGGSGEGIQKLDWESFVHESCEYGGLIRTMRTIWKPSNGMQGVVIEENMVVSKFAALVDLQKVIQGSPWSFDKNILLLKEYQRDDPQKSYSMNVSSGYGSTIFP</sequence>